<evidence type="ECO:0000313" key="10">
    <source>
        <dbReference type="EMBL" id="CAH1058330.1"/>
    </source>
</evidence>
<evidence type="ECO:0000259" key="8">
    <source>
        <dbReference type="Pfam" id="PF04239"/>
    </source>
</evidence>
<evidence type="ECO:0000256" key="1">
    <source>
        <dbReference type="ARBA" id="ARBA00004651"/>
    </source>
</evidence>
<evidence type="ECO:0000256" key="4">
    <source>
        <dbReference type="ARBA" id="ARBA00022692"/>
    </source>
</evidence>
<comment type="subcellular location">
    <subcellularLocation>
        <location evidence="1">Cell membrane</location>
        <topology evidence="1">Multi-pass membrane protein</topology>
    </subcellularLocation>
</comment>
<comment type="caution">
    <text evidence="10">The sequence shown here is derived from an EMBL/GenBank/DDBJ whole genome shotgun (WGS) entry which is preliminary data.</text>
</comment>
<dbReference type="Pfam" id="PF20730">
    <property type="entry name" value="YetF_N"/>
    <property type="match status" value="1"/>
</dbReference>
<evidence type="ECO:0000313" key="11">
    <source>
        <dbReference type="Proteomes" id="UP000838749"/>
    </source>
</evidence>
<feature type="domain" description="YetF-like N-terminal transmembrane" evidence="9">
    <location>
        <begin position="19"/>
        <end position="91"/>
    </location>
</feature>
<accession>A0ABM9BIR0</accession>
<sequence length="245" mass="27323">MGVTLRLSVMQGVQHMTYGEILFRTATSFVALLILTRLLGKKQVGHLTFFNYVTGITFGSTTAEIIVNRQITLLQGISSLVLWSVLAFSVALIGLRSVKAREILDGQPTILVKQGKILEKALAKQHLNIDDLSMLLRSKDVFSPEEVEFAILEPDGKLSVLKKEELLPATKKDIKATVTPIHNIPTELIVDGKIVEKNLTKIDVSVVWLNQQLKKANIHSLDQVFYAELQLDGTLYIDKYQDTNP</sequence>
<evidence type="ECO:0008006" key="12">
    <source>
        <dbReference type="Google" id="ProtNLM"/>
    </source>
</evidence>
<feature type="transmembrane region" description="Helical" evidence="7">
    <location>
        <begin position="47"/>
        <end position="67"/>
    </location>
</feature>
<keyword evidence="5 7" id="KW-1133">Transmembrane helix</keyword>
<dbReference type="Proteomes" id="UP000838749">
    <property type="component" value="Unassembled WGS sequence"/>
</dbReference>
<dbReference type="InterPro" id="IPR023090">
    <property type="entry name" value="UPF0702_alpha/beta_dom_sf"/>
</dbReference>
<organism evidence="10 11">
    <name type="scientific">Paenibacillus pseudetheri</name>
    <dbReference type="NCBI Taxonomy" id="2897682"/>
    <lineage>
        <taxon>Bacteria</taxon>
        <taxon>Bacillati</taxon>
        <taxon>Bacillota</taxon>
        <taxon>Bacilli</taxon>
        <taxon>Bacillales</taxon>
        <taxon>Paenibacillaceae</taxon>
        <taxon>Paenibacillus</taxon>
    </lineage>
</organism>
<keyword evidence="6 7" id="KW-0472">Membrane</keyword>
<feature type="domain" description="YetF C-terminal" evidence="8">
    <location>
        <begin position="96"/>
        <end position="229"/>
    </location>
</feature>
<keyword evidence="11" id="KW-1185">Reference proteome</keyword>
<evidence type="ECO:0000256" key="7">
    <source>
        <dbReference type="SAM" id="Phobius"/>
    </source>
</evidence>
<keyword evidence="4 7" id="KW-0812">Transmembrane</keyword>
<dbReference type="PANTHER" id="PTHR34582:SF7">
    <property type="entry name" value="UPF0702 TRANSMEMBRANE PROTEIN YDFS"/>
    <property type="match status" value="1"/>
</dbReference>
<keyword evidence="3" id="KW-1003">Cell membrane</keyword>
<protein>
    <recommendedName>
        <fullName evidence="12">DUF421 domain-containing protein</fullName>
    </recommendedName>
</protein>
<comment type="similarity">
    <text evidence="2">Belongs to the UPF0702 family.</text>
</comment>
<dbReference type="InterPro" id="IPR048454">
    <property type="entry name" value="YetF_N"/>
</dbReference>
<evidence type="ECO:0000259" key="9">
    <source>
        <dbReference type="Pfam" id="PF20730"/>
    </source>
</evidence>
<evidence type="ECO:0000256" key="6">
    <source>
        <dbReference type="ARBA" id="ARBA00023136"/>
    </source>
</evidence>
<evidence type="ECO:0000256" key="3">
    <source>
        <dbReference type="ARBA" id="ARBA00022475"/>
    </source>
</evidence>
<dbReference type="InterPro" id="IPR007353">
    <property type="entry name" value="DUF421"/>
</dbReference>
<reference evidence="10" key="1">
    <citation type="submission" date="2021-12" db="EMBL/GenBank/DDBJ databases">
        <authorList>
            <person name="Criscuolo A."/>
        </authorList>
    </citation>
    <scope>NUCLEOTIDE SEQUENCE</scope>
    <source>
        <strain evidence="10">CIP111894</strain>
    </source>
</reference>
<evidence type="ECO:0000256" key="2">
    <source>
        <dbReference type="ARBA" id="ARBA00006448"/>
    </source>
</evidence>
<gene>
    <name evidence="10" type="ORF">PAECIP111894_04504</name>
</gene>
<dbReference type="EMBL" id="CAKMAB010000032">
    <property type="protein sequence ID" value="CAH1058330.1"/>
    <property type="molecule type" value="Genomic_DNA"/>
</dbReference>
<dbReference type="Gene3D" id="3.30.240.20">
    <property type="entry name" value="bsu07140 like domains"/>
    <property type="match status" value="2"/>
</dbReference>
<evidence type="ECO:0000256" key="5">
    <source>
        <dbReference type="ARBA" id="ARBA00022989"/>
    </source>
</evidence>
<name>A0ABM9BIR0_9BACL</name>
<dbReference type="Pfam" id="PF04239">
    <property type="entry name" value="DUF421"/>
    <property type="match status" value="1"/>
</dbReference>
<dbReference type="PANTHER" id="PTHR34582">
    <property type="entry name" value="UPF0702 TRANSMEMBRANE PROTEIN YCAP"/>
    <property type="match status" value="1"/>
</dbReference>
<feature type="transmembrane region" description="Helical" evidence="7">
    <location>
        <begin position="73"/>
        <end position="95"/>
    </location>
</feature>
<proteinExistence type="inferred from homology"/>
<feature type="transmembrane region" description="Helical" evidence="7">
    <location>
        <begin position="21"/>
        <end position="40"/>
    </location>
</feature>